<keyword evidence="3" id="KW-1185">Reference proteome</keyword>
<dbReference type="OrthoDB" id="2504513at2759"/>
<reference evidence="2 3" key="1">
    <citation type="submission" date="2019-05" db="EMBL/GenBank/DDBJ databases">
        <title>Emergence of the Ug99 lineage of the wheat stem rust pathogen through somatic hybridization.</title>
        <authorList>
            <person name="Li F."/>
            <person name="Upadhyaya N.M."/>
            <person name="Sperschneider J."/>
            <person name="Matny O."/>
            <person name="Nguyen-Phuc H."/>
            <person name="Mago R."/>
            <person name="Raley C."/>
            <person name="Miller M.E."/>
            <person name="Silverstein K.A.T."/>
            <person name="Henningsen E."/>
            <person name="Hirsch C.D."/>
            <person name="Visser B."/>
            <person name="Pretorius Z.A."/>
            <person name="Steffenson B.J."/>
            <person name="Schwessinger B."/>
            <person name="Dodds P.N."/>
            <person name="Figueroa M."/>
        </authorList>
    </citation>
    <scope>NUCLEOTIDE SEQUENCE [LARGE SCALE GENOMIC DNA]</scope>
    <source>
        <strain evidence="2">21-0</strain>
    </source>
</reference>
<proteinExistence type="predicted"/>
<protein>
    <submittedName>
        <fullName evidence="2">Uncharacterized protein</fullName>
    </submittedName>
</protein>
<comment type="caution">
    <text evidence="2">The sequence shown here is derived from an EMBL/GenBank/DDBJ whole genome shotgun (WGS) entry which is preliminary data.</text>
</comment>
<dbReference type="Pfam" id="PF12824">
    <property type="entry name" value="MRP-L20"/>
    <property type="match status" value="1"/>
</dbReference>
<evidence type="ECO:0000313" key="2">
    <source>
        <dbReference type="EMBL" id="KAA1064909.1"/>
    </source>
</evidence>
<name>A0A5B0LL04_PUCGR</name>
<feature type="compositionally biased region" description="Basic residues" evidence="1">
    <location>
        <begin position="86"/>
        <end position="99"/>
    </location>
</feature>
<accession>A0A5B0LL04</accession>
<feature type="region of interest" description="Disordered" evidence="1">
    <location>
        <begin position="1"/>
        <end position="51"/>
    </location>
</feature>
<gene>
    <name evidence="2" type="ORF">PGT21_019038</name>
</gene>
<evidence type="ECO:0000256" key="1">
    <source>
        <dbReference type="SAM" id="MobiDB-lite"/>
    </source>
</evidence>
<sequence length="281" mass="31310">MSVTGSVNLARATSSLRSDPELLQKTNQPTERRNRRGQPITKNKTIRDQETTKTKMTVQGMGTMMYQQVRRFTSGMTIQFPLQPAKQRKTVPIRNPRRPHLPDPVDSDPSAQRFKLAEHPRVMFVIREPGGTANLADKLGKPATLSSKTEAIDPAPPSPTIIGLSHPILSSSSSSLPSSSSSSPAIYKLPPPLRKPKPFATSLTPSQALEIQKLRPSHSLSHLSRKFNIPRILVAILGPPSPQDRARINSRNSLRSARKQARWSVPKVVRRHEKLVRRSCW</sequence>
<feature type="compositionally biased region" description="Polar residues" evidence="1">
    <location>
        <begin position="1"/>
        <end position="17"/>
    </location>
</feature>
<dbReference type="AlphaFoldDB" id="A0A5B0LL04"/>
<dbReference type="EMBL" id="VSWC01000197">
    <property type="protein sequence ID" value="KAA1064909.1"/>
    <property type="molecule type" value="Genomic_DNA"/>
</dbReference>
<dbReference type="Proteomes" id="UP000324748">
    <property type="component" value="Unassembled WGS sequence"/>
</dbReference>
<organism evidence="2 3">
    <name type="scientific">Puccinia graminis f. sp. tritici</name>
    <dbReference type="NCBI Taxonomy" id="56615"/>
    <lineage>
        <taxon>Eukaryota</taxon>
        <taxon>Fungi</taxon>
        <taxon>Dikarya</taxon>
        <taxon>Basidiomycota</taxon>
        <taxon>Pucciniomycotina</taxon>
        <taxon>Pucciniomycetes</taxon>
        <taxon>Pucciniales</taxon>
        <taxon>Pucciniaceae</taxon>
        <taxon>Puccinia</taxon>
    </lineage>
</organism>
<feature type="region of interest" description="Disordered" evidence="1">
    <location>
        <begin position="85"/>
        <end position="109"/>
    </location>
</feature>
<evidence type="ECO:0000313" key="3">
    <source>
        <dbReference type="Proteomes" id="UP000324748"/>
    </source>
</evidence>